<dbReference type="Proteomes" id="UP000217676">
    <property type="component" value="Chromosome"/>
</dbReference>
<dbReference type="Pfam" id="PF23636">
    <property type="entry name" value="DUF7144"/>
    <property type="match status" value="1"/>
</dbReference>
<protein>
    <submittedName>
        <fullName evidence="4">Integral membrane protein</fullName>
    </submittedName>
</protein>
<dbReference type="AlphaFoldDB" id="A0A160P1G5"/>
<keyword evidence="5" id="KW-1185">Reference proteome</keyword>
<keyword evidence="2" id="KW-0472">Membrane</keyword>
<evidence type="ECO:0000313" key="4">
    <source>
        <dbReference type="EMBL" id="BAU84485.1"/>
    </source>
</evidence>
<dbReference type="KEGG" id="slau:SLA_3577"/>
<evidence type="ECO:0000313" key="5">
    <source>
        <dbReference type="Proteomes" id="UP000217676"/>
    </source>
</evidence>
<name>A0A160P1G5_STRLU</name>
<evidence type="ECO:0000256" key="1">
    <source>
        <dbReference type="SAM" id="MobiDB-lite"/>
    </source>
</evidence>
<evidence type="ECO:0000259" key="3">
    <source>
        <dbReference type="Pfam" id="PF23636"/>
    </source>
</evidence>
<feature type="transmembrane region" description="Helical" evidence="2">
    <location>
        <begin position="72"/>
        <end position="91"/>
    </location>
</feature>
<feature type="transmembrane region" description="Helical" evidence="2">
    <location>
        <begin position="98"/>
        <end position="115"/>
    </location>
</feature>
<dbReference type="EMBL" id="AP017424">
    <property type="protein sequence ID" value="BAU84485.1"/>
    <property type="molecule type" value="Genomic_DNA"/>
</dbReference>
<dbReference type="InterPro" id="IPR055568">
    <property type="entry name" value="DUF7144"/>
</dbReference>
<proteinExistence type="predicted"/>
<gene>
    <name evidence="4" type="ORF">SLA_3577</name>
</gene>
<dbReference type="RefSeq" id="WP_359884697.1">
    <property type="nucleotide sequence ID" value="NZ_JBEYHT010000077.1"/>
</dbReference>
<feature type="transmembrane region" description="Helical" evidence="2">
    <location>
        <begin position="30"/>
        <end position="52"/>
    </location>
</feature>
<keyword evidence="2" id="KW-0812">Transmembrane</keyword>
<reference evidence="4 5" key="1">
    <citation type="journal article" date="2016" name="Genome Announc.">
        <title>Complete Genome Sequence of Thiostrepton-Producing Streptomyces laurentii ATCC 31255.</title>
        <authorList>
            <person name="Doi K."/>
            <person name="Fujino Y."/>
            <person name="Nagayoshi Y."/>
            <person name="Ohshima T."/>
            <person name="Ogata S."/>
        </authorList>
    </citation>
    <scope>NUCLEOTIDE SEQUENCE [LARGE SCALE GENOMIC DNA]</scope>
    <source>
        <strain evidence="4 5">ATCC 31255</strain>
    </source>
</reference>
<feature type="region of interest" description="Disordered" evidence="1">
    <location>
        <begin position="1"/>
        <end position="20"/>
    </location>
</feature>
<feature type="domain" description="DUF7144" evidence="3">
    <location>
        <begin position="29"/>
        <end position="140"/>
    </location>
</feature>
<keyword evidence="2" id="KW-1133">Transmembrane helix</keyword>
<evidence type="ECO:0000256" key="2">
    <source>
        <dbReference type="SAM" id="Phobius"/>
    </source>
</evidence>
<sequence>MSQNTAPQAPRTPPPAYASHSSGWASGGSLFAGVLMLVTGIIDIFEGIAGIAHNTMYARVGDYVYRFSFTTWGWIHLILGILVALTGFAILKRAESGRIAGIILAGLNIVIQFMFLPHQPWWAMFSMAISVFVIWALAADESFGKHGG</sequence>
<accession>A0A160P1G5</accession>
<feature type="transmembrane region" description="Helical" evidence="2">
    <location>
        <begin position="121"/>
        <end position="139"/>
    </location>
</feature>
<organism evidence="4 5">
    <name type="scientific">Streptomyces laurentii</name>
    <dbReference type="NCBI Taxonomy" id="39478"/>
    <lineage>
        <taxon>Bacteria</taxon>
        <taxon>Bacillati</taxon>
        <taxon>Actinomycetota</taxon>
        <taxon>Actinomycetes</taxon>
        <taxon>Kitasatosporales</taxon>
        <taxon>Streptomycetaceae</taxon>
        <taxon>Streptomyces</taxon>
    </lineage>
</organism>